<comment type="caution">
    <text evidence="1">The sequence shown here is derived from an EMBL/GenBank/DDBJ whole genome shotgun (WGS) entry which is preliminary data.</text>
</comment>
<accession>A0AA39ZR90</accession>
<dbReference type="EMBL" id="JAUIRO010000009">
    <property type="protein sequence ID" value="KAK0702102.1"/>
    <property type="molecule type" value="Genomic_DNA"/>
</dbReference>
<gene>
    <name evidence="1" type="ORF">B0T26DRAFT_682173</name>
</gene>
<dbReference type="AlphaFoldDB" id="A0AA39ZR90"/>
<evidence type="ECO:0000313" key="2">
    <source>
        <dbReference type="Proteomes" id="UP001172101"/>
    </source>
</evidence>
<protein>
    <submittedName>
        <fullName evidence="1">Uncharacterized protein</fullName>
    </submittedName>
</protein>
<dbReference type="RefSeq" id="XP_060289766.1">
    <property type="nucleotide sequence ID" value="XM_060440729.1"/>
</dbReference>
<reference evidence="1" key="1">
    <citation type="submission" date="2023-06" db="EMBL/GenBank/DDBJ databases">
        <title>Genome-scale phylogeny and comparative genomics of the fungal order Sordariales.</title>
        <authorList>
            <consortium name="Lawrence Berkeley National Laboratory"/>
            <person name="Hensen N."/>
            <person name="Bonometti L."/>
            <person name="Westerberg I."/>
            <person name="Brannstrom I.O."/>
            <person name="Guillou S."/>
            <person name="Cros-Aarteil S."/>
            <person name="Calhoun S."/>
            <person name="Haridas S."/>
            <person name="Kuo A."/>
            <person name="Mondo S."/>
            <person name="Pangilinan J."/>
            <person name="Riley R."/>
            <person name="LaButti K."/>
            <person name="Andreopoulos B."/>
            <person name="Lipzen A."/>
            <person name="Chen C."/>
            <person name="Yanf M."/>
            <person name="Daum C."/>
            <person name="Ng V."/>
            <person name="Clum A."/>
            <person name="Steindorff A."/>
            <person name="Ohm R."/>
            <person name="Martin F."/>
            <person name="Silar P."/>
            <person name="Natvig D."/>
            <person name="Lalanne C."/>
            <person name="Gautier V."/>
            <person name="Ament-velasquez S.L."/>
            <person name="Kruys A."/>
            <person name="Hutchinson M.I."/>
            <person name="Powell A.J."/>
            <person name="Barry K."/>
            <person name="Miller A.N."/>
            <person name="Grigoriev I.V."/>
            <person name="Debuchy R."/>
            <person name="Gladieux P."/>
            <person name="Thoren M.H."/>
            <person name="Johannesson H."/>
        </authorList>
    </citation>
    <scope>NUCLEOTIDE SEQUENCE</scope>
    <source>
        <strain evidence="1">SMH2392-1A</strain>
    </source>
</reference>
<dbReference type="Proteomes" id="UP001172101">
    <property type="component" value="Unassembled WGS sequence"/>
</dbReference>
<dbReference type="GeneID" id="85323999"/>
<organism evidence="1 2">
    <name type="scientific">Lasiosphaeria miniovina</name>
    <dbReference type="NCBI Taxonomy" id="1954250"/>
    <lineage>
        <taxon>Eukaryota</taxon>
        <taxon>Fungi</taxon>
        <taxon>Dikarya</taxon>
        <taxon>Ascomycota</taxon>
        <taxon>Pezizomycotina</taxon>
        <taxon>Sordariomycetes</taxon>
        <taxon>Sordariomycetidae</taxon>
        <taxon>Sordariales</taxon>
        <taxon>Lasiosphaeriaceae</taxon>
        <taxon>Lasiosphaeria</taxon>
    </lineage>
</organism>
<sequence length="191" mass="21901">MSFARAAPWEDYVAIGLHLGCEVLYESAYQFVALMCEFGPARNERNQREIAFWNPGDKFRRVLEAIFARPPEYRDFRRDELRNLVSMIAYNVRAAPESGDRKTCLNCKQCVLDYLDKVMKDCGISPRVETASFRDSHITMLNNLSNEFINELVEDFCFYCARAFSRILRAGHGTILAVGSDCALYKANIRA</sequence>
<name>A0AA39ZR90_9PEZI</name>
<proteinExistence type="predicted"/>
<keyword evidence="2" id="KW-1185">Reference proteome</keyword>
<evidence type="ECO:0000313" key="1">
    <source>
        <dbReference type="EMBL" id="KAK0702102.1"/>
    </source>
</evidence>